<evidence type="ECO:0000259" key="3">
    <source>
        <dbReference type="Pfam" id="PF04967"/>
    </source>
</evidence>
<evidence type="ECO:0000259" key="4">
    <source>
        <dbReference type="Pfam" id="PF24278"/>
    </source>
</evidence>
<keyword evidence="6" id="KW-1185">Reference proteome</keyword>
<dbReference type="AlphaFoldDB" id="A0A0P7HZ08"/>
<name>A0A0P7HZ08_9EURY</name>
<dbReference type="InterPro" id="IPR007050">
    <property type="entry name" value="HTH_bacterioopsin"/>
</dbReference>
<protein>
    <submittedName>
        <fullName evidence="5">Bacterioopsin transcriptional activator</fullName>
    </submittedName>
</protein>
<dbReference type="Pfam" id="PF04967">
    <property type="entry name" value="HTH_10"/>
    <property type="match status" value="1"/>
</dbReference>
<evidence type="ECO:0000256" key="2">
    <source>
        <dbReference type="ARBA" id="ARBA00023163"/>
    </source>
</evidence>
<dbReference type="Pfam" id="PF24278">
    <property type="entry name" value="HVO_0513_N"/>
    <property type="match status" value="1"/>
</dbReference>
<dbReference type="PANTHER" id="PTHR34236">
    <property type="entry name" value="DIMETHYL SULFOXIDE REDUCTASE TRANSCRIPTIONAL ACTIVATOR"/>
    <property type="match status" value="1"/>
</dbReference>
<evidence type="ECO:0000313" key="6">
    <source>
        <dbReference type="Proteomes" id="UP000050535"/>
    </source>
</evidence>
<feature type="domain" description="HTH bat-type" evidence="3">
    <location>
        <begin position="155"/>
        <end position="206"/>
    </location>
</feature>
<dbReference type="Proteomes" id="UP000050535">
    <property type="component" value="Unassembled WGS sequence"/>
</dbReference>
<evidence type="ECO:0000313" key="5">
    <source>
        <dbReference type="EMBL" id="KPN29576.1"/>
    </source>
</evidence>
<keyword evidence="2" id="KW-0804">Transcription</keyword>
<keyword evidence="1" id="KW-0805">Transcription regulation</keyword>
<dbReference type="Gene3D" id="1.10.10.10">
    <property type="entry name" value="Winged helix-like DNA-binding domain superfamily/Winged helix DNA-binding domain"/>
    <property type="match status" value="1"/>
</dbReference>
<sequence>MKQARLRVTPPAGETIPVHRAIQSAEGAGDAVLLSGGADLADPTELFSIAGAADAVRGALEAEAGVRSVDVLSTAEGETYVYIRERGDERAIADVLTAGTLVVTLPIRFRADGPVDLTVLGSGTDLREALSVVREVADVTVLSVREGWSAAPDSLTERQREVLAAAYEAGYYDYPRRATQDEVASTLGISGSTVAEHLRHAEAALVAAALGKNEDA</sequence>
<dbReference type="OrthoDB" id="313139at2157"/>
<proteinExistence type="predicted"/>
<dbReference type="InterPro" id="IPR036388">
    <property type="entry name" value="WH-like_DNA-bd_sf"/>
</dbReference>
<gene>
    <name evidence="5" type="primary">bat_1</name>
    <name evidence="5" type="ORF">SY89_00290</name>
</gene>
<organism evidence="5 6">
    <name type="scientific">Halolamina pelagica</name>
    <dbReference type="NCBI Taxonomy" id="699431"/>
    <lineage>
        <taxon>Archaea</taxon>
        <taxon>Methanobacteriati</taxon>
        <taxon>Methanobacteriota</taxon>
        <taxon>Stenosarchaea group</taxon>
        <taxon>Halobacteria</taxon>
        <taxon>Halobacteriales</taxon>
        <taxon>Haloferacaceae</taxon>
    </lineage>
</organism>
<dbReference type="SUPFAM" id="SSF88659">
    <property type="entry name" value="Sigma3 and sigma4 domains of RNA polymerase sigma factors"/>
    <property type="match status" value="1"/>
</dbReference>
<comment type="caution">
    <text evidence="5">The sequence shown here is derived from an EMBL/GenBank/DDBJ whole genome shotgun (WGS) entry which is preliminary data.</text>
</comment>
<accession>A0A0P7HZ08</accession>
<dbReference type="STRING" id="699431.SY89_00290"/>
<dbReference type="InterPro" id="IPR013324">
    <property type="entry name" value="RNA_pol_sigma_r3/r4-like"/>
</dbReference>
<feature type="domain" description="HVO-0513-like N-terminal" evidence="4">
    <location>
        <begin position="44"/>
        <end position="144"/>
    </location>
</feature>
<dbReference type="PANTHER" id="PTHR34236:SF1">
    <property type="entry name" value="DIMETHYL SULFOXIDE REDUCTASE TRANSCRIPTIONAL ACTIVATOR"/>
    <property type="match status" value="1"/>
</dbReference>
<evidence type="ECO:0000256" key="1">
    <source>
        <dbReference type="ARBA" id="ARBA00023015"/>
    </source>
</evidence>
<reference evidence="6" key="1">
    <citation type="submission" date="2013-11" db="EMBL/GenBank/DDBJ databases">
        <authorList>
            <person name="Hoang H.T."/>
            <person name="Killian M.L."/>
            <person name="Madson D.M."/>
            <person name="Arruda P.H.E."/>
            <person name="Sun D."/>
            <person name="Schwartz K.J."/>
            <person name="Yoon K."/>
        </authorList>
    </citation>
    <scope>NUCLEOTIDE SEQUENCE [LARGE SCALE GENOMIC DNA]</scope>
    <source>
        <strain evidence="6">CDK2</strain>
    </source>
</reference>
<dbReference type="InterPro" id="IPR056493">
    <property type="entry name" value="HVO_0513_N"/>
</dbReference>
<dbReference type="EMBL" id="LGUC01000001">
    <property type="protein sequence ID" value="KPN29576.1"/>
    <property type="molecule type" value="Genomic_DNA"/>
</dbReference>
<dbReference type="RefSeq" id="WP_054582843.1">
    <property type="nucleotide sequence ID" value="NZ_LGUC01000001.1"/>
</dbReference>